<proteinExistence type="predicted"/>
<feature type="compositionally biased region" description="Basic and acidic residues" evidence="1">
    <location>
        <begin position="113"/>
        <end position="125"/>
    </location>
</feature>
<evidence type="ECO:0000313" key="2">
    <source>
        <dbReference type="EMBL" id="TQB67873.1"/>
    </source>
</evidence>
<dbReference type="AlphaFoldDB" id="A0A507QJ93"/>
<evidence type="ECO:0000256" key="1">
    <source>
        <dbReference type="SAM" id="MobiDB-lite"/>
    </source>
</evidence>
<dbReference type="Proteomes" id="UP000319663">
    <property type="component" value="Unassembled WGS sequence"/>
</dbReference>
<protein>
    <submittedName>
        <fullName evidence="2">Uncharacterized protein</fullName>
    </submittedName>
</protein>
<comment type="caution">
    <text evidence="2">The sequence shown here is derived from an EMBL/GenBank/DDBJ whole genome shotgun (WGS) entry which is preliminary data.</text>
</comment>
<dbReference type="EMBL" id="VIFY01000290">
    <property type="protein sequence ID" value="TQB67873.1"/>
    <property type="molecule type" value="Genomic_DNA"/>
</dbReference>
<keyword evidence="3" id="KW-1185">Reference proteome</keyword>
<gene>
    <name evidence="2" type="ORF">MPDQ_004498</name>
</gene>
<accession>A0A507QJ93</accession>
<sequence length="293" mass="32389">MPGSNARTDDTDLDGPSLLPAKTDPQPTHHDPGAAVGESFHQVLIIRRMGSVCVGSTLEEMSCPDNVRPGLLESFQDMRRQSDAVFAEDADVGAFFAHLDDMDEYRSEYCRESSDAVRRDTERTRTRGPLACGRARGTARPSPEVVVDQEANTDDWAEARTALLSAGCCCVEWLRHERQTHLSAVVHSEISDAWIAKFISSLEHPVVKRHDPCFPRCDTISSQSVLVSRQFEQGAPDSERSHRTRRALQSLQATFAPAVGWDMLQAGCNPELMSVRELSKNPDLPPDMDDSAV</sequence>
<organism evidence="2 3">
    <name type="scientific">Monascus purpureus</name>
    <name type="common">Red mold</name>
    <name type="synonym">Monascus anka</name>
    <dbReference type="NCBI Taxonomy" id="5098"/>
    <lineage>
        <taxon>Eukaryota</taxon>
        <taxon>Fungi</taxon>
        <taxon>Dikarya</taxon>
        <taxon>Ascomycota</taxon>
        <taxon>Pezizomycotina</taxon>
        <taxon>Eurotiomycetes</taxon>
        <taxon>Eurotiomycetidae</taxon>
        <taxon>Eurotiales</taxon>
        <taxon>Aspergillaceae</taxon>
        <taxon>Monascus</taxon>
    </lineage>
</organism>
<feature type="region of interest" description="Disordered" evidence="1">
    <location>
        <begin position="113"/>
        <end position="142"/>
    </location>
</feature>
<feature type="region of interest" description="Disordered" evidence="1">
    <location>
        <begin position="1"/>
        <end position="35"/>
    </location>
</feature>
<evidence type="ECO:0000313" key="3">
    <source>
        <dbReference type="Proteomes" id="UP000319663"/>
    </source>
</evidence>
<reference evidence="2 3" key="1">
    <citation type="submission" date="2019-06" db="EMBL/GenBank/DDBJ databases">
        <title>Wine fermentation using esterase from Monascus purpureus.</title>
        <authorList>
            <person name="Geng C."/>
            <person name="Zhang Y."/>
        </authorList>
    </citation>
    <scope>NUCLEOTIDE SEQUENCE [LARGE SCALE GENOMIC DNA]</scope>
    <source>
        <strain evidence="2">HQ1</strain>
    </source>
</reference>
<name>A0A507QJ93_MONPU</name>